<feature type="transmembrane region" description="Helical" evidence="2">
    <location>
        <begin position="179"/>
        <end position="198"/>
    </location>
</feature>
<evidence type="ECO:0000313" key="3">
    <source>
        <dbReference type="EMBL" id="KIJ36796.1"/>
    </source>
</evidence>
<dbReference type="Proteomes" id="UP000054279">
    <property type="component" value="Unassembled WGS sequence"/>
</dbReference>
<reference evidence="3 4" key="1">
    <citation type="submission" date="2014-06" db="EMBL/GenBank/DDBJ databases">
        <title>Evolutionary Origins and Diversification of the Mycorrhizal Mutualists.</title>
        <authorList>
            <consortium name="DOE Joint Genome Institute"/>
            <consortium name="Mycorrhizal Genomics Consortium"/>
            <person name="Kohler A."/>
            <person name="Kuo A."/>
            <person name="Nagy L.G."/>
            <person name="Floudas D."/>
            <person name="Copeland A."/>
            <person name="Barry K.W."/>
            <person name="Cichocki N."/>
            <person name="Veneault-Fourrey C."/>
            <person name="LaButti K."/>
            <person name="Lindquist E.A."/>
            <person name="Lipzen A."/>
            <person name="Lundell T."/>
            <person name="Morin E."/>
            <person name="Murat C."/>
            <person name="Riley R."/>
            <person name="Ohm R."/>
            <person name="Sun H."/>
            <person name="Tunlid A."/>
            <person name="Henrissat B."/>
            <person name="Grigoriev I.V."/>
            <person name="Hibbett D.S."/>
            <person name="Martin F."/>
        </authorList>
    </citation>
    <scope>NUCLEOTIDE SEQUENCE [LARGE SCALE GENOMIC DNA]</scope>
    <source>
        <strain evidence="3 4">SS14</strain>
    </source>
</reference>
<feature type="region of interest" description="Disordered" evidence="1">
    <location>
        <begin position="368"/>
        <end position="401"/>
    </location>
</feature>
<feature type="transmembrane region" description="Helical" evidence="2">
    <location>
        <begin position="278"/>
        <end position="296"/>
    </location>
</feature>
<dbReference type="EMBL" id="KN837175">
    <property type="protein sequence ID" value="KIJ36796.1"/>
    <property type="molecule type" value="Genomic_DNA"/>
</dbReference>
<sequence length="401" mass="44470">MSSLSLKQLSQVWRSPSDLLSVLTVIGGDIVKSALAQLAGGHITPVSFSFGWVGYSFSSLSVAVGENRLMPPVDYPSIVVNGKNGYVRNNNSWMLGRILRDFDYWRPKEVHRQLKAMRKELSSPLHRLPGLCISVFETTKGKQGQASMDWVYLSGILVVIIQLIVATIPWIIFDDFVPFMVTAIGVVLCLLQGALPQWKAEKWMCRRRKKEKTVILTAGNGALHVLVIIGKEGALDLEDLATAALPSVQHTRFLVPLLALAWLAHLITVTGINENPWFFLAVGGIGMVHNVVVAGAPRRPEAFGLHLDFRECILNRKVMKSLMTLEENHPGLGACLLPIFFPGSLNEEEQKFWDEKANIWQALLKHGSTSEPKEVKNSDISDSKPLQKSLEEPPDQTLLPV</sequence>
<dbReference type="HOGENOM" id="CLU_034489_0_0_1"/>
<keyword evidence="4" id="KW-1185">Reference proteome</keyword>
<evidence type="ECO:0000313" key="4">
    <source>
        <dbReference type="Proteomes" id="UP000054279"/>
    </source>
</evidence>
<keyword evidence="2" id="KW-0472">Membrane</keyword>
<dbReference type="AlphaFoldDB" id="A0A0C9VHI6"/>
<proteinExistence type="predicted"/>
<accession>A0A0C9VHI6</accession>
<feature type="compositionally biased region" description="Basic and acidic residues" evidence="1">
    <location>
        <begin position="371"/>
        <end position="382"/>
    </location>
</feature>
<keyword evidence="2" id="KW-1133">Transmembrane helix</keyword>
<feature type="transmembrane region" description="Helical" evidence="2">
    <location>
        <begin position="253"/>
        <end position="272"/>
    </location>
</feature>
<name>A0A0C9VHI6_SPHS4</name>
<gene>
    <name evidence="3" type="ORF">M422DRAFT_212098</name>
</gene>
<evidence type="ECO:0000256" key="1">
    <source>
        <dbReference type="SAM" id="MobiDB-lite"/>
    </source>
</evidence>
<organism evidence="3 4">
    <name type="scientific">Sphaerobolus stellatus (strain SS14)</name>
    <dbReference type="NCBI Taxonomy" id="990650"/>
    <lineage>
        <taxon>Eukaryota</taxon>
        <taxon>Fungi</taxon>
        <taxon>Dikarya</taxon>
        <taxon>Basidiomycota</taxon>
        <taxon>Agaricomycotina</taxon>
        <taxon>Agaricomycetes</taxon>
        <taxon>Phallomycetidae</taxon>
        <taxon>Geastrales</taxon>
        <taxon>Sphaerobolaceae</taxon>
        <taxon>Sphaerobolus</taxon>
    </lineage>
</organism>
<feature type="transmembrane region" description="Helical" evidence="2">
    <location>
        <begin position="150"/>
        <end position="173"/>
    </location>
</feature>
<dbReference type="OrthoDB" id="1937642at2759"/>
<keyword evidence="2" id="KW-0812">Transmembrane</keyword>
<evidence type="ECO:0000256" key="2">
    <source>
        <dbReference type="SAM" id="Phobius"/>
    </source>
</evidence>
<protein>
    <submittedName>
        <fullName evidence="3">Uncharacterized protein</fullName>
    </submittedName>
</protein>